<comment type="function">
    <text evidence="1">May be involved in a process influencing telomere capping.</text>
</comment>
<evidence type="ECO:0000256" key="5">
    <source>
        <dbReference type="ARBA" id="ARBA00015162"/>
    </source>
</evidence>
<evidence type="ECO:0000256" key="7">
    <source>
        <dbReference type="ARBA" id="ARBA00023242"/>
    </source>
</evidence>
<evidence type="ECO:0000256" key="3">
    <source>
        <dbReference type="ARBA" id="ARBA00004496"/>
    </source>
</evidence>
<dbReference type="InterPro" id="IPR028094">
    <property type="entry name" value="RTC4_C"/>
</dbReference>
<feature type="region of interest" description="Disordered" evidence="8">
    <location>
        <begin position="1"/>
        <end position="300"/>
    </location>
</feature>
<protein>
    <recommendedName>
        <fullName evidence="5">Restriction of telomere capping protein 4</fullName>
    </recommendedName>
</protein>
<evidence type="ECO:0000256" key="4">
    <source>
        <dbReference type="ARBA" id="ARBA00009461"/>
    </source>
</evidence>
<evidence type="ECO:0000259" key="9">
    <source>
        <dbReference type="SMART" id="SM01312"/>
    </source>
</evidence>
<organism evidence="10 11">
    <name type="scientific">Cyberlindnera fabianii</name>
    <name type="common">Yeast</name>
    <name type="synonym">Hansenula fabianii</name>
    <dbReference type="NCBI Taxonomy" id="36022"/>
    <lineage>
        <taxon>Eukaryota</taxon>
        <taxon>Fungi</taxon>
        <taxon>Dikarya</taxon>
        <taxon>Ascomycota</taxon>
        <taxon>Saccharomycotina</taxon>
        <taxon>Saccharomycetes</taxon>
        <taxon>Phaffomycetales</taxon>
        <taxon>Phaffomycetaceae</taxon>
        <taxon>Cyberlindnera</taxon>
    </lineage>
</organism>
<name>A0A1V2L592_CYBFA</name>
<evidence type="ECO:0000256" key="1">
    <source>
        <dbReference type="ARBA" id="ARBA00002738"/>
    </source>
</evidence>
<feature type="compositionally biased region" description="Basic residues" evidence="8">
    <location>
        <begin position="239"/>
        <end position="250"/>
    </location>
</feature>
<dbReference type="PANTHER" id="PTHR41391">
    <property type="entry name" value="RESTRICTION OF TELOMERE CAPPING PROTEIN 4"/>
    <property type="match status" value="1"/>
</dbReference>
<comment type="similarity">
    <text evidence="4">Belongs to the RTC4 family.</text>
</comment>
<feature type="compositionally biased region" description="Low complexity" evidence="8">
    <location>
        <begin position="213"/>
        <end position="227"/>
    </location>
</feature>
<dbReference type="GO" id="GO:0005737">
    <property type="term" value="C:cytoplasm"/>
    <property type="evidence" value="ECO:0007669"/>
    <property type="project" value="UniProtKB-SubCell"/>
</dbReference>
<dbReference type="GO" id="GO:0005634">
    <property type="term" value="C:nucleus"/>
    <property type="evidence" value="ECO:0007669"/>
    <property type="project" value="UniProtKB-SubCell"/>
</dbReference>
<keyword evidence="11" id="KW-1185">Reference proteome</keyword>
<evidence type="ECO:0000256" key="8">
    <source>
        <dbReference type="SAM" id="MobiDB-lite"/>
    </source>
</evidence>
<proteinExistence type="inferred from homology"/>
<feature type="compositionally biased region" description="Basic and acidic residues" evidence="8">
    <location>
        <begin position="263"/>
        <end position="275"/>
    </location>
</feature>
<keyword evidence="7" id="KW-0539">Nucleus</keyword>
<evidence type="ECO:0000313" key="11">
    <source>
        <dbReference type="Proteomes" id="UP000189513"/>
    </source>
</evidence>
<dbReference type="OMA" id="DDYLEMM"/>
<comment type="subcellular location">
    <subcellularLocation>
        <location evidence="3">Cytoplasm</location>
    </subcellularLocation>
    <subcellularLocation>
        <location evidence="2">Nucleus</location>
    </subcellularLocation>
</comment>
<reference evidence="11" key="1">
    <citation type="journal article" date="2017" name="Genome Announc.">
        <title>Genome sequences of Cyberlindnera fabianii 65, Pichia kudriavzevii 129, and Saccharomyces cerevisiae 131 isolated from fermented masau fruits in Zimbabwe.</title>
        <authorList>
            <person name="van Rijswijck I.M.H."/>
            <person name="Derks M.F.L."/>
            <person name="Abee T."/>
            <person name="de Ridder D."/>
            <person name="Smid E.J."/>
        </authorList>
    </citation>
    <scope>NUCLEOTIDE SEQUENCE [LARGE SCALE GENOMIC DNA]</scope>
    <source>
        <strain evidence="11">65</strain>
    </source>
</reference>
<evidence type="ECO:0000256" key="6">
    <source>
        <dbReference type="ARBA" id="ARBA00022490"/>
    </source>
</evidence>
<dbReference type="Proteomes" id="UP000189513">
    <property type="component" value="Unassembled WGS sequence"/>
</dbReference>
<evidence type="ECO:0000313" key="10">
    <source>
        <dbReference type="EMBL" id="ONH67098.1"/>
    </source>
</evidence>
<dbReference type="EMBL" id="MPUK01000005">
    <property type="protein sequence ID" value="ONH67098.1"/>
    <property type="molecule type" value="Genomic_DNA"/>
</dbReference>
<feature type="compositionally biased region" description="Basic and acidic residues" evidence="8">
    <location>
        <begin position="172"/>
        <end position="201"/>
    </location>
</feature>
<feature type="compositionally biased region" description="Polar residues" evidence="8">
    <location>
        <begin position="1"/>
        <end position="14"/>
    </location>
</feature>
<gene>
    <name evidence="10" type="ORF">BON22_3098</name>
</gene>
<dbReference type="PANTHER" id="PTHR41391:SF1">
    <property type="entry name" value="RESTRICTION OF TELOMERE CAPPING PROTEIN 4"/>
    <property type="match status" value="1"/>
</dbReference>
<dbReference type="SMART" id="SM01312">
    <property type="entry name" value="RTC4"/>
    <property type="match status" value="1"/>
</dbReference>
<dbReference type="VEuPathDB" id="FungiDB:BON22_3098"/>
<feature type="compositionally biased region" description="Polar residues" evidence="8">
    <location>
        <begin position="89"/>
        <end position="101"/>
    </location>
</feature>
<accession>A0A1V2L592</accession>
<evidence type="ECO:0000256" key="2">
    <source>
        <dbReference type="ARBA" id="ARBA00004123"/>
    </source>
</evidence>
<comment type="caution">
    <text evidence="10">The sequence shown here is derived from an EMBL/GenBank/DDBJ whole genome shotgun (WGS) entry which is preliminary data.</text>
</comment>
<keyword evidence="6" id="KW-0963">Cytoplasm</keyword>
<sequence length="550" mass="61710">MTSITTNTSANPKKNVTDGRDPANLISTTYAYCGNRKRLQNPREVENKKRLREMEAKNAPGEPPVPLQSKRFQQEASVVKANDGDTFEPLTSSSGVLSQETNNRKRNILSSREKRAPIMSSGEEEQEGSRHRIPSIQSDADFMNSIRAPRIPSRAAQTDYEKHAASARLQHKREDTEVKEMDQQLHDDTNSGKRETKKGEDVAPIPRKRALIKGVKSSAKKSTGSTSEPLGDIRGMLSGKKKSGSKSPHRRGTEDLGIEDPGGETHKHRDRHEGSVGDALGSDEELFNFDSPGPSSQELRSAKELLKDDESHKAMKSAIDSLSIKSGILNKRFKPDGDDYLEMMKRRSVFDPKQSRNIEYADLNQDISVGLQNEFEEVDEQANEVKQQAIVKRKYGNEEFPGTLSLGEIEQKANQHMDCIPKILDGRLDSTYLQKAKVFMHDSGATILSNADLQRPSFKQFFSGFYGLKRQGAIANLIRRKYHKLIKEKAEHNRVIQFWSIDTFTLHILAPEVAARMAAEDMSISIDEAIRVLDRTVDYGQYIADLVPCE</sequence>
<dbReference type="InterPro" id="IPR039024">
    <property type="entry name" value="RTC4"/>
</dbReference>
<dbReference type="STRING" id="36022.A0A1V2L592"/>
<dbReference type="AlphaFoldDB" id="A0A1V2L592"/>
<feature type="compositionally biased region" description="Basic and acidic residues" evidence="8">
    <location>
        <begin position="41"/>
        <end position="56"/>
    </location>
</feature>
<feature type="domain" description="Restriction of telomere capping protein 4 C-terminal" evidence="9">
    <location>
        <begin position="423"/>
        <end position="546"/>
    </location>
</feature>
<dbReference type="Pfam" id="PF14474">
    <property type="entry name" value="RTC4"/>
    <property type="match status" value="1"/>
</dbReference>